<evidence type="ECO:0000256" key="1">
    <source>
        <dbReference type="SAM" id="MobiDB-lite"/>
    </source>
</evidence>
<gene>
    <name evidence="2" type="ORF">I532_20906</name>
</gene>
<feature type="compositionally biased region" description="Polar residues" evidence="1">
    <location>
        <begin position="31"/>
        <end position="42"/>
    </location>
</feature>
<proteinExistence type="predicted"/>
<evidence type="ECO:0000313" key="3">
    <source>
        <dbReference type="Proteomes" id="UP000012081"/>
    </source>
</evidence>
<dbReference type="PATRIC" id="fig|1300222.3.peg.4398"/>
<evidence type="ECO:0000313" key="2">
    <source>
        <dbReference type="EMBL" id="EMT50812.1"/>
    </source>
</evidence>
<organism evidence="2 3">
    <name type="scientific">Brevibacillus borstelensis AK1</name>
    <dbReference type="NCBI Taxonomy" id="1300222"/>
    <lineage>
        <taxon>Bacteria</taxon>
        <taxon>Bacillati</taxon>
        <taxon>Bacillota</taxon>
        <taxon>Bacilli</taxon>
        <taxon>Bacillales</taxon>
        <taxon>Paenibacillaceae</taxon>
        <taxon>Brevibacillus</taxon>
    </lineage>
</organism>
<feature type="region of interest" description="Disordered" evidence="1">
    <location>
        <begin position="1"/>
        <end position="52"/>
    </location>
</feature>
<dbReference type="EMBL" id="APBN01000012">
    <property type="protein sequence ID" value="EMT50812.1"/>
    <property type="molecule type" value="Genomic_DNA"/>
</dbReference>
<reference evidence="2 3" key="1">
    <citation type="submission" date="2013-03" db="EMBL/GenBank/DDBJ databases">
        <title>Assembly of a new bacterial strain Brevibacillus borstelensis AK1.</title>
        <authorList>
            <person name="Rajan I."/>
            <person name="PoliReddy D."/>
            <person name="Sugumar T."/>
            <person name="Rathinam K."/>
            <person name="Alqarawi S."/>
            <person name="Khalil A.B."/>
            <person name="Sivakumar N."/>
        </authorList>
    </citation>
    <scope>NUCLEOTIDE SEQUENCE [LARGE SCALE GENOMIC DNA]</scope>
    <source>
        <strain evidence="2 3">AK1</strain>
    </source>
</reference>
<dbReference type="STRING" id="1300222.I532_20906"/>
<comment type="caution">
    <text evidence="2">The sequence shown here is derived from an EMBL/GenBank/DDBJ whole genome shotgun (WGS) entry which is preliminary data.</text>
</comment>
<keyword evidence="3" id="KW-1185">Reference proteome</keyword>
<protein>
    <submittedName>
        <fullName evidence="2">Uncharacterized protein</fullName>
    </submittedName>
</protein>
<sequence length="52" mass="5813">MDSHKTRPEVEPSVAPGMNTHDQLEEKASEQEVNSGDSTTVTRLFLDRTPDE</sequence>
<feature type="compositionally biased region" description="Basic and acidic residues" evidence="1">
    <location>
        <begin position="1"/>
        <end position="10"/>
    </location>
</feature>
<dbReference type="Proteomes" id="UP000012081">
    <property type="component" value="Unassembled WGS sequence"/>
</dbReference>
<name>M8DBS8_9BACL</name>
<dbReference type="RefSeq" id="WP_003390789.1">
    <property type="nucleotide sequence ID" value="NZ_APBN01000012.1"/>
</dbReference>
<accession>M8DBS8</accession>
<dbReference type="AlphaFoldDB" id="M8DBS8"/>